<dbReference type="PROSITE" id="PS51186">
    <property type="entry name" value="GNAT"/>
    <property type="match status" value="1"/>
</dbReference>
<dbReference type="RefSeq" id="WP_256707956.1">
    <property type="nucleotide sequence ID" value="NZ_CP101914.1"/>
</dbReference>
<accession>A0ABY5JR13</accession>
<dbReference type="EMBL" id="CP101914">
    <property type="protein sequence ID" value="UUI02758.1"/>
    <property type="molecule type" value="Genomic_DNA"/>
</dbReference>
<name>A0ABY5JR13_9BACI</name>
<dbReference type="InterPro" id="IPR016181">
    <property type="entry name" value="Acyl_CoA_acyltransferase"/>
</dbReference>
<proteinExistence type="predicted"/>
<gene>
    <name evidence="2" type="ORF">NP439_22420</name>
</gene>
<evidence type="ECO:0000259" key="1">
    <source>
        <dbReference type="PROSITE" id="PS51186"/>
    </source>
</evidence>
<dbReference type="Proteomes" id="UP001059773">
    <property type="component" value="Chromosome"/>
</dbReference>
<dbReference type="InterPro" id="IPR000182">
    <property type="entry name" value="GNAT_dom"/>
</dbReference>
<keyword evidence="3" id="KW-1185">Reference proteome</keyword>
<sequence>MIENIKMDYFYQDDYDIEKIAELYCMTFLTADYSHEDKGNAVKNLRKHTGYEGFVGIKSRDEAGNVIGFAYGYTSLPNQFYREKIADQLLEDQIDSWLSDCFELVELAVHHSYKRLGVASKLHDALLANKNCKTAVLTTGVKNKPAVNLYRKKGWELIKNDAPVISEANLQVIMGKKLNEMNS</sequence>
<dbReference type="SUPFAM" id="SSF55729">
    <property type="entry name" value="Acyl-CoA N-acyltransferases (Nat)"/>
    <property type="match status" value="1"/>
</dbReference>
<evidence type="ECO:0000313" key="2">
    <source>
        <dbReference type="EMBL" id="UUI02758.1"/>
    </source>
</evidence>
<feature type="domain" description="N-acetyltransferase" evidence="1">
    <location>
        <begin position="7"/>
        <end position="179"/>
    </location>
</feature>
<dbReference type="Pfam" id="PF00583">
    <property type="entry name" value="Acetyltransf_1"/>
    <property type="match status" value="1"/>
</dbReference>
<protein>
    <submittedName>
        <fullName evidence="2">GNAT family N-acetyltransferase</fullName>
    </submittedName>
</protein>
<organism evidence="2 3">
    <name type="scientific">Oceanobacillus jeddahense</name>
    <dbReference type="NCBI Taxonomy" id="1462527"/>
    <lineage>
        <taxon>Bacteria</taxon>
        <taxon>Bacillati</taxon>
        <taxon>Bacillota</taxon>
        <taxon>Bacilli</taxon>
        <taxon>Bacillales</taxon>
        <taxon>Bacillaceae</taxon>
        <taxon>Oceanobacillus</taxon>
    </lineage>
</organism>
<evidence type="ECO:0000313" key="3">
    <source>
        <dbReference type="Proteomes" id="UP001059773"/>
    </source>
</evidence>
<dbReference type="Gene3D" id="3.40.630.30">
    <property type="match status" value="1"/>
</dbReference>
<reference evidence="2" key="1">
    <citation type="submission" date="2022-07" db="EMBL/GenBank/DDBJ databases">
        <title>FELIX.</title>
        <authorList>
            <person name="Wan K.H."/>
            <person name="Park S."/>
            <person name="Lawrence Q."/>
            <person name="Eichenberger J.P."/>
            <person name="Booth B.W."/>
            <person name="Piaggio A.J."/>
            <person name="Chandler J.C."/>
            <person name="Franklin A.B."/>
            <person name="Celniker S.E."/>
        </authorList>
    </citation>
    <scope>NUCLEOTIDE SEQUENCE</scope>
    <source>
        <strain evidence="2">QA-1986 374</strain>
    </source>
</reference>